<feature type="chain" id="PRO_5013715745" evidence="1">
    <location>
        <begin position="17"/>
        <end position="171"/>
    </location>
</feature>
<gene>
    <name evidence="2" type="ORF">SFRICE_014036</name>
</gene>
<evidence type="ECO:0000313" key="2">
    <source>
        <dbReference type="EMBL" id="SOQ34755.1"/>
    </source>
</evidence>
<evidence type="ECO:0000256" key="1">
    <source>
        <dbReference type="SAM" id="SignalP"/>
    </source>
</evidence>
<reference evidence="2" key="1">
    <citation type="submission" date="2016-07" db="EMBL/GenBank/DDBJ databases">
        <authorList>
            <person name="Bretaudeau A."/>
        </authorList>
    </citation>
    <scope>NUCLEOTIDE SEQUENCE</scope>
    <source>
        <strain evidence="2">Rice</strain>
        <tissue evidence="2">Whole body</tissue>
    </source>
</reference>
<feature type="signal peptide" evidence="1">
    <location>
        <begin position="1"/>
        <end position="16"/>
    </location>
</feature>
<accession>A0A2H1V1N3</accession>
<name>A0A2H1V1N3_SPOFR</name>
<sequence length="171" mass="18640">MIRLLLFVGVLCEVYGDLVPLIYAAPSAVSHQSRIDIKHSPGFVAGPLIYSPAATVYANQQLENKVREAVITPVFTADTILTPVALSFFHNLPLARALEHPISIDKAQEDNAENYEFVNAVAIPEQENLNQGDKQPASDKIIIVAYDDSSKVVSTTNDPPIEDVTEKAVLN</sequence>
<proteinExistence type="predicted"/>
<organism evidence="2">
    <name type="scientific">Spodoptera frugiperda</name>
    <name type="common">Fall armyworm</name>
    <dbReference type="NCBI Taxonomy" id="7108"/>
    <lineage>
        <taxon>Eukaryota</taxon>
        <taxon>Metazoa</taxon>
        <taxon>Ecdysozoa</taxon>
        <taxon>Arthropoda</taxon>
        <taxon>Hexapoda</taxon>
        <taxon>Insecta</taxon>
        <taxon>Pterygota</taxon>
        <taxon>Neoptera</taxon>
        <taxon>Endopterygota</taxon>
        <taxon>Lepidoptera</taxon>
        <taxon>Glossata</taxon>
        <taxon>Ditrysia</taxon>
        <taxon>Noctuoidea</taxon>
        <taxon>Noctuidae</taxon>
        <taxon>Amphipyrinae</taxon>
        <taxon>Spodoptera</taxon>
    </lineage>
</organism>
<dbReference type="EMBL" id="ODYU01000274">
    <property type="protein sequence ID" value="SOQ34755.1"/>
    <property type="molecule type" value="Genomic_DNA"/>
</dbReference>
<keyword evidence="1" id="KW-0732">Signal</keyword>
<dbReference type="AlphaFoldDB" id="A0A2H1V1N3"/>
<protein>
    <submittedName>
        <fullName evidence="2">SFRICE_014036</fullName>
    </submittedName>
</protein>